<proteinExistence type="predicted"/>
<feature type="domain" description="PepSY" evidence="2">
    <location>
        <begin position="23"/>
        <end position="78"/>
    </location>
</feature>
<accession>A0A7D5V9R9</accession>
<dbReference type="InterPro" id="IPR025711">
    <property type="entry name" value="PepSY"/>
</dbReference>
<evidence type="ECO:0000256" key="1">
    <source>
        <dbReference type="SAM" id="SignalP"/>
    </source>
</evidence>
<keyword evidence="1" id="KW-0732">Signal</keyword>
<dbReference type="RefSeq" id="WP_180305707.1">
    <property type="nucleotide sequence ID" value="NZ_CP058952.1"/>
</dbReference>
<keyword evidence="4" id="KW-1185">Reference proteome</keyword>
<dbReference type="KEGG" id="cfon:HZU75_08660"/>
<feature type="signal peptide" evidence="1">
    <location>
        <begin position="1"/>
        <end position="21"/>
    </location>
</feature>
<dbReference type="Gene3D" id="3.10.450.40">
    <property type="match status" value="1"/>
</dbReference>
<feature type="chain" id="PRO_5028892981" evidence="1">
    <location>
        <begin position="22"/>
        <end position="79"/>
    </location>
</feature>
<name>A0A7D5V9R9_9NEIS</name>
<evidence type="ECO:0000259" key="2">
    <source>
        <dbReference type="Pfam" id="PF03413"/>
    </source>
</evidence>
<gene>
    <name evidence="3" type="ORF">HZU75_08660</name>
</gene>
<organism evidence="3 4">
    <name type="scientific">Chitinibacter fontanus</name>
    <dbReference type="NCBI Taxonomy" id="1737446"/>
    <lineage>
        <taxon>Bacteria</taxon>
        <taxon>Pseudomonadati</taxon>
        <taxon>Pseudomonadota</taxon>
        <taxon>Betaproteobacteria</taxon>
        <taxon>Neisseriales</taxon>
        <taxon>Chitinibacteraceae</taxon>
        <taxon>Chitinibacter</taxon>
    </lineage>
</organism>
<dbReference type="Pfam" id="PF03413">
    <property type="entry name" value="PepSY"/>
    <property type="match status" value="1"/>
</dbReference>
<dbReference type="EMBL" id="CP058952">
    <property type="protein sequence ID" value="QLI81596.1"/>
    <property type="molecule type" value="Genomic_DNA"/>
</dbReference>
<dbReference type="AlphaFoldDB" id="A0A7D5V9R9"/>
<reference evidence="3 4" key="1">
    <citation type="journal article" date="2016" name="Int. J. Syst. Evol. Microbiol.">
        <title>Chitinibacter fontanus sp. nov., isolated from a spring.</title>
        <authorList>
            <person name="Sheu S.Y."/>
            <person name="Li Y.S."/>
            <person name="Young C.C."/>
            <person name="Chen W.M."/>
        </authorList>
    </citation>
    <scope>NUCLEOTIDE SEQUENCE [LARGE SCALE GENOMIC DNA]</scope>
    <source>
        <strain evidence="3 4">STM-7</strain>
    </source>
</reference>
<sequence length="79" mass="8395">MKSLIKVMILALCLSTASVYAAVSRDEASDLAQKKTNGGKVLNVEKFIDAGKSVWRVKVLTPGGDVRAVFVDEATGAVR</sequence>
<evidence type="ECO:0000313" key="4">
    <source>
        <dbReference type="Proteomes" id="UP000510822"/>
    </source>
</evidence>
<protein>
    <submittedName>
        <fullName evidence="3">PepSY domain-containing protein</fullName>
    </submittedName>
</protein>
<evidence type="ECO:0000313" key="3">
    <source>
        <dbReference type="EMBL" id="QLI81596.1"/>
    </source>
</evidence>
<dbReference type="Proteomes" id="UP000510822">
    <property type="component" value="Chromosome"/>
</dbReference>